<dbReference type="Proteomes" id="UP000250143">
    <property type="component" value="Chromosome"/>
</dbReference>
<evidence type="ECO:0000256" key="1">
    <source>
        <dbReference type="SAM" id="MobiDB-lite"/>
    </source>
</evidence>
<dbReference type="AlphaFoldDB" id="A0A2Z4W089"/>
<feature type="region of interest" description="Disordered" evidence="1">
    <location>
        <begin position="250"/>
        <end position="271"/>
    </location>
</feature>
<keyword evidence="5" id="KW-1185">Reference proteome</keyword>
<dbReference type="OrthoDB" id="2151928at2"/>
<dbReference type="Proteomes" id="UP000289316">
    <property type="component" value="Unassembled WGS sequence"/>
</dbReference>
<protein>
    <recommendedName>
        <fullName evidence="2">Baseplate upper protein immunoglobulin like domain-containing protein</fullName>
    </recommendedName>
</protein>
<gene>
    <name evidence="3" type="ORF">CPQ89_09660</name>
    <name evidence="4" type="ORF">D6C19_03365</name>
</gene>
<evidence type="ECO:0000259" key="2">
    <source>
        <dbReference type="Pfam" id="PF18667"/>
    </source>
</evidence>
<dbReference type="Gene3D" id="2.60.40.3320">
    <property type="match status" value="1"/>
</dbReference>
<feature type="domain" description="Baseplate upper protein immunoglobulin like" evidence="2">
    <location>
        <begin position="146"/>
        <end position="239"/>
    </location>
</feature>
<evidence type="ECO:0000313" key="3">
    <source>
        <dbReference type="EMBL" id="AWZ41271.1"/>
    </source>
</evidence>
<accession>A0A2Z4W089</accession>
<reference evidence="4 6" key="2">
    <citation type="submission" date="2018-09" db="EMBL/GenBank/DDBJ databases">
        <title>Murine metabolic-syndrome-specific gut microbial biobank.</title>
        <authorList>
            <person name="Liu C."/>
        </authorList>
    </citation>
    <scope>NUCLEOTIDE SEQUENCE [LARGE SCALE GENOMIC DNA]</scope>
    <source>
        <strain evidence="4 6">C-30</strain>
    </source>
</reference>
<evidence type="ECO:0000313" key="5">
    <source>
        <dbReference type="Proteomes" id="UP000250143"/>
    </source>
</evidence>
<dbReference type="EMBL" id="CP023566">
    <property type="protein sequence ID" value="AWZ41271.1"/>
    <property type="molecule type" value="Genomic_DNA"/>
</dbReference>
<dbReference type="InterPro" id="IPR041531">
    <property type="entry name" value="BppU_IgG"/>
</dbReference>
<sequence length="295" mass="33626">MTYRDNTPITQEDLKKLQRDISVGDVEKVAQTVATWLREKMYGKDVRETLAQWAIYTARIAQYLINDEQEFKRAMNNLKLELINRQGQVEGRQTDLENQFLQVIANATVDSEVILARNSNRYGSYITLDNRLEHIEQLLASYVPAGFTITLKHNQNRNPRVNVLYYEYAIGTETGGFGTGPSGSFGGTNFTSVAPQIEYQDLNTVVIHLPTAYAMRGVVEYKYGYWYLIDGYKTLRFDLGEVDDRRALAGNGQHQISSDSVAPPQTDQQPTTVIAPRNLRATRINDETEKLDWEK</sequence>
<reference evidence="3 5" key="1">
    <citation type="submission" date="2017-09" db="EMBL/GenBank/DDBJ databases">
        <title>Predominant Lactobacillus spp. isolated from feces of mice subjected to short-term calorie restriction.</title>
        <authorList>
            <person name="Zhang C."/>
            <person name="Zhao L."/>
            <person name="Pan F."/>
        </authorList>
    </citation>
    <scope>NUCLEOTIDE SEQUENCE [LARGE SCALE GENOMIC DNA]</scope>
    <source>
        <strain evidence="3 5">CR141</strain>
    </source>
</reference>
<proteinExistence type="predicted"/>
<dbReference type="RefSeq" id="WP_112195495.1">
    <property type="nucleotide sequence ID" value="NZ_CP023566.1"/>
</dbReference>
<evidence type="ECO:0000313" key="4">
    <source>
        <dbReference type="EMBL" id="RXV74945.1"/>
    </source>
</evidence>
<dbReference type="EMBL" id="QZFR01000015">
    <property type="protein sequence ID" value="RXV74945.1"/>
    <property type="molecule type" value="Genomic_DNA"/>
</dbReference>
<organism evidence="4 6">
    <name type="scientific">Ligilactobacillus murinus</name>
    <dbReference type="NCBI Taxonomy" id="1622"/>
    <lineage>
        <taxon>Bacteria</taxon>
        <taxon>Bacillati</taxon>
        <taxon>Bacillota</taxon>
        <taxon>Bacilli</taxon>
        <taxon>Lactobacillales</taxon>
        <taxon>Lactobacillaceae</taxon>
        <taxon>Ligilactobacillus</taxon>
    </lineage>
</organism>
<dbReference type="Pfam" id="PF18667">
    <property type="entry name" value="BppU_IgG"/>
    <property type="match status" value="1"/>
</dbReference>
<feature type="compositionally biased region" description="Polar residues" evidence="1">
    <location>
        <begin position="252"/>
        <end position="271"/>
    </location>
</feature>
<name>A0A2Z4W089_9LACO</name>
<evidence type="ECO:0000313" key="6">
    <source>
        <dbReference type="Proteomes" id="UP000289316"/>
    </source>
</evidence>